<sequence>MRLGRRIDANGRNIFYFWDTPKNLPDVFEKNLSHSRKSARKWTVHLVGDKKIRELLVDDPELLALYNKIRIPACRADLARLVLLHRYGGWYIDADIPILGDIDQFGTDRPVLFRRDDAFAEKHGFTGRITNMLFYAPKGSAFVAEAIECIRRNAAEGHALYNVTLFSGPMMISALVKKLGVPEAQLHSYRDAFDEESGVFGTSHDKSVSSWQLQQHFGIFDGLPPKLNAFPEEITKRFAEILTEFVRKHDLRREFFELLALRPEYLKHQACLETVRDFNPSAMAAKLKPQSSTPPASPAPLRTGPSRTLIVHIGDHKTGTTALQHALARNQVKIDGKLPFYGSRLNHNHLPNLARALNSLDGKASEHAKSQFTNLAKRMRESKSPVCILSAEEFEHFKPKQLRRLIDSYFADQFDQVKIVAYVRPHLPRLVSEYAERTKIGRLQDDMETFYAQCLRGGVLTYTPRFEAWRAAFGADFVLRPAQRSLQRDGALLEDFLSAALGPVEITAEDEDQVNESLSLEDLLRVKFLHARINGRPEQFHHSFGWALARMVGTLSDDTARTRLRMHRALAERAAAQFHDDAARMDKAFFADQPWMAAAITQAVDEACDIPQPALAEDLFPASELRSLELSARLIAEMLTNNAEPWTKHFHQNRLKALHGEAGG</sequence>
<dbReference type="PANTHER" id="PTHR32385">
    <property type="entry name" value="MANNOSYL PHOSPHORYLINOSITOL CERAMIDE SYNTHASE"/>
    <property type="match status" value="1"/>
</dbReference>
<dbReference type="PANTHER" id="PTHR32385:SF15">
    <property type="entry name" value="INOSITOL PHOSPHOCERAMIDE MANNOSYLTRANSFERASE 1"/>
    <property type="match status" value="1"/>
</dbReference>
<dbReference type="Pfam" id="PF04488">
    <property type="entry name" value="Gly_transf_sug"/>
    <property type="match status" value="1"/>
</dbReference>
<dbReference type="InterPro" id="IPR051706">
    <property type="entry name" value="Glycosyltransferase_domain"/>
</dbReference>
<name>A0A074TDA2_9RHOB</name>
<dbReference type="eggNOG" id="ENOG5030IWA">
    <property type="taxonomic scope" value="Bacteria"/>
</dbReference>
<keyword evidence="1" id="KW-0808">Transferase</keyword>
<dbReference type="GO" id="GO:0000030">
    <property type="term" value="F:mannosyltransferase activity"/>
    <property type="evidence" value="ECO:0007669"/>
    <property type="project" value="TreeGrafter"/>
</dbReference>
<accession>A0A074TDA2</accession>
<dbReference type="InterPro" id="IPR027417">
    <property type="entry name" value="P-loop_NTPase"/>
</dbReference>
<dbReference type="GO" id="GO:0016020">
    <property type="term" value="C:membrane"/>
    <property type="evidence" value="ECO:0007669"/>
    <property type="project" value="GOC"/>
</dbReference>
<feature type="region of interest" description="Disordered" evidence="2">
    <location>
        <begin position="284"/>
        <end position="304"/>
    </location>
</feature>
<dbReference type="EMBL" id="JHEH01000044">
    <property type="protein sequence ID" value="KEP68160.1"/>
    <property type="molecule type" value="Genomic_DNA"/>
</dbReference>
<evidence type="ECO:0000256" key="1">
    <source>
        <dbReference type="ARBA" id="ARBA00022679"/>
    </source>
</evidence>
<evidence type="ECO:0000313" key="4">
    <source>
        <dbReference type="Proteomes" id="UP000027725"/>
    </source>
</evidence>
<protein>
    <submittedName>
        <fullName evidence="3">Uncharacterized protein</fullName>
    </submittedName>
</protein>
<evidence type="ECO:0000256" key="2">
    <source>
        <dbReference type="SAM" id="MobiDB-lite"/>
    </source>
</evidence>
<dbReference type="InterPro" id="IPR007577">
    <property type="entry name" value="GlycoTrfase_DXD_sugar-bd_CS"/>
</dbReference>
<dbReference type="SUPFAM" id="SSF52540">
    <property type="entry name" value="P-loop containing nucleoside triphosphate hydrolases"/>
    <property type="match status" value="1"/>
</dbReference>
<dbReference type="STRING" id="1185766.SAMN05216224_10543"/>
<dbReference type="OrthoDB" id="547419at2"/>
<dbReference type="RefSeq" id="WP_038069256.1">
    <property type="nucleotide sequence ID" value="NZ_FOVB01000005.1"/>
</dbReference>
<reference evidence="3 4" key="1">
    <citation type="submission" date="2014-03" db="EMBL/GenBank/DDBJ databases">
        <title>The draft genome sequence of Thioclava dalianensis DLFJ1-1.</title>
        <authorList>
            <person name="Lai Q."/>
            <person name="Shao Z."/>
        </authorList>
    </citation>
    <scope>NUCLEOTIDE SEQUENCE [LARGE SCALE GENOMIC DNA]</scope>
    <source>
        <strain evidence="3 4">DLFJ1-1</strain>
    </source>
</reference>
<dbReference type="SUPFAM" id="SSF53448">
    <property type="entry name" value="Nucleotide-diphospho-sugar transferases"/>
    <property type="match status" value="1"/>
</dbReference>
<comment type="caution">
    <text evidence="3">The sequence shown here is derived from an EMBL/GenBank/DDBJ whole genome shotgun (WGS) entry which is preliminary data.</text>
</comment>
<dbReference type="GO" id="GO:0051999">
    <property type="term" value="P:mannosyl-inositol phosphorylceramide biosynthetic process"/>
    <property type="evidence" value="ECO:0007669"/>
    <property type="project" value="TreeGrafter"/>
</dbReference>
<dbReference type="AlphaFoldDB" id="A0A074TDA2"/>
<evidence type="ECO:0000313" key="3">
    <source>
        <dbReference type="EMBL" id="KEP68160.1"/>
    </source>
</evidence>
<proteinExistence type="predicted"/>
<dbReference type="Proteomes" id="UP000027725">
    <property type="component" value="Unassembled WGS sequence"/>
</dbReference>
<gene>
    <name evidence="3" type="ORF">DL1_14660</name>
</gene>
<organism evidence="3 4">
    <name type="scientific">Thioclava dalianensis</name>
    <dbReference type="NCBI Taxonomy" id="1185766"/>
    <lineage>
        <taxon>Bacteria</taxon>
        <taxon>Pseudomonadati</taxon>
        <taxon>Pseudomonadota</taxon>
        <taxon>Alphaproteobacteria</taxon>
        <taxon>Rhodobacterales</taxon>
        <taxon>Paracoccaceae</taxon>
        <taxon>Thioclava</taxon>
    </lineage>
</organism>
<dbReference type="Gene3D" id="3.90.550.20">
    <property type="match status" value="1"/>
</dbReference>
<dbReference type="Gene3D" id="3.40.50.300">
    <property type="entry name" value="P-loop containing nucleotide triphosphate hydrolases"/>
    <property type="match status" value="1"/>
</dbReference>
<keyword evidence="4" id="KW-1185">Reference proteome</keyword>
<dbReference type="InterPro" id="IPR029044">
    <property type="entry name" value="Nucleotide-diphossugar_trans"/>
</dbReference>